<dbReference type="AlphaFoldDB" id="A0A4R7RQ96"/>
<dbReference type="EMBL" id="SOCA01000007">
    <property type="protein sequence ID" value="TDU67259.1"/>
    <property type="molecule type" value="Genomic_DNA"/>
</dbReference>
<evidence type="ECO:0000313" key="2">
    <source>
        <dbReference type="EMBL" id="TDU67259.1"/>
    </source>
</evidence>
<keyword evidence="3" id="KW-1185">Reference proteome</keyword>
<feature type="region of interest" description="Disordered" evidence="1">
    <location>
        <begin position="72"/>
        <end position="107"/>
    </location>
</feature>
<name>A0A4R7RQ96_9BACT</name>
<evidence type="ECO:0000313" key="3">
    <source>
        <dbReference type="Proteomes" id="UP000295662"/>
    </source>
</evidence>
<reference evidence="2 3" key="1">
    <citation type="submission" date="2019-03" db="EMBL/GenBank/DDBJ databases">
        <title>Genomic Encyclopedia of Archaeal and Bacterial Type Strains, Phase II (KMG-II): from individual species to whole genera.</title>
        <authorList>
            <person name="Goeker M."/>
        </authorList>
    </citation>
    <scope>NUCLEOTIDE SEQUENCE [LARGE SCALE GENOMIC DNA]</scope>
    <source>
        <strain evidence="2 3">ATCC 25309</strain>
    </source>
</reference>
<dbReference type="Proteomes" id="UP000295662">
    <property type="component" value="Unassembled WGS sequence"/>
</dbReference>
<feature type="compositionally biased region" description="Polar residues" evidence="1">
    <location>
        <begin position="96"/>
        <end position="107"/>
    </location>
</feature>
<proteinExistence type="predicted"/>
<organism evidence="2 3">
    <name type="scientific">Prosthecobacter fusiformis</name>
    <dbReference type="NCBI Taxonomy" id="48464"/>
    <lineage>
        <taxon>Bacteria</taxon>
        <taxon>Pseudomonadati</taxon>
        <taxon>Verrucomicrobiota</taxon>
        <taxon>Verrucomicrobiia</taxon>
        <taxon>Verrucomicrobiales</taxon>
        <taxon>Verrucomicrobiaceae</taxon>
        <taxon>Prosthecobacter</taxon>
    </lineage>
</organism>
<protein>
    <submittedName>
        <fullName evidence="2">Uncharacterized protein</fullName>
    </submittedName>
</protein>
<comment type="caution">
    <text evidence="2">The sequence shown here is derived from an EMBL/GenBank/DDBJ whole genome shotgun (WGS) entry which is preliminary data.</text>
</comment>
<sequence length="151" mass="16135">MMMAVSTRQISLSDFAAHCLDEIESIQGGETVIEILSQGKVVAVLNPAPQETHGGSLGDWIGSGAGTVSGMDCLNEPTFQDADESGPDDFWHPLSAQEQAGQQQTPVVHTPEELLGDGTEEEWAGFEEALEVWRSDQMIHPLIGSPVSFAA</sequence>
<accession>A0A4R7RQ96</accession>
<evidence type="ECO:0000256" key="1">
    <source>
        <dbReference type="SAM" id="MobiDB-lite"/>
    </source>
</evidence>
<gene>
    <name evidence="2" type="ORF">EI77_03461</name>
</gene>